<reference evidence="2 3" key="1">
    <citation type="submission" date="2020-10" db="EMBL/GenBank/DDBJ databases">
        <title>Connecting structure to function with the recovery of over 1000 high-quality activated sludge metagenome-assembled genomes encoding full-length rRNA genes using long-read sequencing.</title>
        <authorList>
            <person name="Singleton C.M."/>
            <person name="Petriglieri F."/>
            <person name="Kristensen J.M."/>
            <person name="Kirkegaard R.H."/>
            <person name="Michaelsen T.Y."/>
            <person name="Andersen M.H."/>
            <person name="Karst S.M."/>
            <person name="Dueholm M.S."/>
            <person name="Nielsen P.H."/>
            <person name="Albertsen M."/>
        </authorList>
    </citation>
    <scope>NUCLEOTIDE SEQUENCE [LARGE SCALE GENOMIC DNA]</scope>
    <source>
        <strain evidence="2">OdNE_18-Q3-R46-58_MAXAC.008</strain>
    </source>
</reference>
<dbReference type="EMBL" id="JADKCH010000001">
    <property type="protein sequence ID" value="MBK8571308.1"/>
    <property type="molecule type" value="Genomic_DNA"/>
</dbReference>
<keyword evidence="1" id="KW-1133">Transmembrane helix</keyword>
<protein>
    <submittedName>
        <fullName evidence="2">Uncharacterized protein</fullName>
    </submittedName>
</protein>
<gene>
    <name evidence="2" type="ORF">IPN91_01435</name>
</gene>
<evidence type="ECO:0000313" key="3">
    <source>
        <dbReference type="Proteomes" id="UP000709959"/>
    </source>
</evidence>
<proteinExistence type="predicted"/>
<sequence>MKIILQAPIVVRFSSRVGKFAIQSGLLLRSLVIALYIWVASENYDKLSFSLSNRNIYPIEFSGRILEIPVYYTGCIINYRSGTFLFNEVPVRLGLQQRSIAVSQMVFDATPNKPRRSIDVYGTLFFTEEFSYHMKLAIFVYFFLLNLFRIACRKIRAISIPSSP</sequence>
<keyword evidence="1" id="KW-0812">Transmembrane</keyword>
<evidence type="ECO:0000256" key="1">
    <source>
        <dbReference type="SAM" id="Phobius"/>
    </source>
</evidence>
<comment type="caution">
    <text evidence="2">The sequence shown here is derived from an EMBL/GenBank/DDBJ whole genome shotgun (WGS) entry which is preliminary data.</text>
</comment>
<organism evidence="2 3">
    <name type="scientific">Candidatus Geothrix odensensis</name>
    <dbReference type="NCBI Taxonomy" id="2954440"/>
    <lineage>
        <taxon>Bacteria</taxon>
        <taxon>Pseudomonadati</taxon>
        <taxon>Acidobacteriota</taxon>
        <taxon>Holophagae</taxon>
        <taxon>Holophagales</taxon>
        <taxon>Holophagaceae</taxon>
        <taxon>Geothrix</taxon>
    </lineage>
</organism>
<feature type="transmembrane region" description="Helical" evidence="1">
    <location>
        <begin position="20"/>
        <end position="39"/>
    </location>
</feature>
<feature type="transmembrane region" description="Helical" evidence="1">
    <location>
        <begin position="130"/>
        <end position="148"/>
    </location>
</feature>
<keyword evidence="1" id="KW-0472">Membrane</keyword>
<name>A0A936K4T7_9BACT</name>
<accession>A0A936K4T7</accession>
<dbReference type="Proteomes" id="UP000709959">
    <property type="component" value="Unassembled WGS sequence"/>
</dbReference>
<evidence type="ECO:0000313" key="2">
    <source>
        <dbReference type="EMBL" id="MBK8571308.1"/>
    </source>
</evidence>
<dbReference type="AlphaFoldDB" id="A0A936K4T7"/>